<dbReference type="InterPro" id="IPR031328">
    <property type="entry name" value="Ephrin"/>
</dbReference>
<dbReference type="PANTHER" id="PTHR11304:SF29">
    <property type="entry name" value="EPHRIN"/>
    <property type="match status" value="1"/>
</dbReference>
<comment type="caution">
    <text evidence="6">Lacks conserved residue(s) required for the propagation of feature annotation.</text>
</comment>
<dbReference type="Proteomes" id="UP000694867">
    <property type="component" value="Unplaced"/>
</dbReference>
<keyword evidence="5" id="KW-0325">Glycoprotein</keyword>
<keyword evidence="3 7" id="KW-0472">Membrane</keyword>
<comment type="similarity">
    <text evidence="6 7">Belongs to the ephrin family.</text>
</comment>
<keyword evidence="2 8" id="KW-0732">Signal</keyword>
<evidence type="ECO:0000256" key="6">
    <source>
        <dbReference type="PROSITE-ProRule" id="PRU00884"/>
    </source>
</evidence>
<feature type="signal peptide" evidence="8">
    <location>
        <begin position="1"/>
        <end position="29"/>
    </location>
</feature>
<evidence type="ECO:0000256" key="4">
    <source>
        <dbReference type="ARBA" id="ARBA00023157"/>
    </source>
</evidence>
<dbReference type="InterPro" id="IPR008972">
    <property type="entry name" value="Cupredoxin"/>
</dbReference>
<name>A0AAJ7SGG9_9ACAR</name>
<evidence type="ECO:0000313" key="11">
    <source>
        <dbReference type="RefSeq" id="XP_028968049.1"/>
    </source>
</evidence>
<dbReference type="CDD" id="cd02675">
    <property type="entry name" value="Ephrin_ectodomain"/>
    <property type="match status" value="1"/>
</dbReference>
<gene>
    <name evidence="11" type="primary">LOC100905398</name>
</gene>
<evidence type="ECO:0000256" key="8">
    <source>
        <dbReference type="SAM" id="SignalP"/>
    </source>
</evidence>
<comment type="subcellular location">
    <subcellularLocation>
        <location evidence="1">Membrane</location>
    </subcellularLocation>
</comment>
<feature type="chain" id="PRO_5042511506" evidence="8">
    <location>
        <begin position="30"/>
        <end position="335"/>
    </location>
</feature>
<evidence type="ECO:0000313" key="10">
    <source>
        <dbReference type="Proteomes" id="UP000694867"/>
    </source>
</evidence>
<dbReference type="KEGG" id="goe:100905398"/>
<dbReference type="PROSITE" id="PS51551">
    <property type="entry name" value="EPHRIN_RBD_2"/>
    <property type="match status" value="1"/>
</dbReference>
<evidence type="ECO:0000256" key="1">
    <source>
        <dbReference type="ARBA" id="ARBA00004370"/>
    </source>
</evidence>
<accession>A0AAJ7SGG9</accession>
<protein>
    <submittedName>
        <fullName evidence="11">Ephrin-A3</fullName>
    </submittedName>
</protein>
<dbReference type="PRINTS" id="PR01347">
    <property type="entry name" value="EPHRIN"/>
</dbReference>
<dbReference type="GO" id="GO:0007411">
    <property type="term" value="P:axon guidance"/>
    <property type="evidence" value="ECO:0007669"/>
    <property type="project" value="TreeGrafter"/>
</dbReference>
<evidence type="ECO:0000256" key="2">
    <source>
        <dbReference type="ARBA" id="ARBA00022729"/>
    </source>
</evidence>
<dbReference type="PANTHER" id="PTHR11304">
    <property type="entry name" value="EPHRIN"/>
    <property type="match status" value="1"/>
</dbReference>
<keyword evidence="4" id="KW-1015">Disulfide bond</keyword>
<proteinExistence type="inferred from homology"/>
<reference evidence="11" key="1">
    <citation type="submission" date="2025-08" db="UniProtKB">
        <authorList>
            <consortium name="RefSeq"/>
        </authorList>
    </citation>
    <scope>IDENTIFICATION</scope>
</reference>
<evidence type="ECO:0000256" key="3">
    <source>
        <dbReference type="ARBA" id="ARBA00023136"/>
    </source>
</evidence>
<dbReference type="GO" id="GO:0046875">
    <property type="term" value="F:ephrin receptor binding"/>
    <property type="evidence" value="ECO:0007669"/>
    <property type="project" value="TreeGrafter"/>
</dbReference>
<dbReference type="AlphaFoldDB" id="A0AAJ7SGG9"/>
<feature type="domain" description="Ephrin RBD" evidence="9">
    <location>
        <begin position="30"/>
        <end position="177"/>
    </location>
</feature>
<dbReference type="SUPFAM" id="SSF49503">
    <property type="entry name" value="Cupredoxins"/>
    <property type="match status" value="1"/>
</dbReference>
<dbReference type="Gene3D" id="2.60.40.420">
    <property type="entry name" value="Cupredoxins - blue copper proteins"/>
    <property type="match status" value="1"/>
</dbReference>
<dbReference type="GeneID" id="100905398"/>
<evidence type="ECO:0000259" key="9">
    <source>
        <dbReference type="PROSITE" id="PS51551"/>
    </source>
</evidence>
<dbReference type="Pfam" id="PF00812">
    <property type="entry name" value="Ephrin"/>
    <property type="match status" value="1"/>
</dbReference>
<dbReference type="RefSeq" id="XP_028968049.1">
    <property type="nucleotide sequence ID" value="XM_029112216.1"/>
</dbReference>
<dbReference type="InterPro" id="IPR001799">
    <property type="entry name" value="Ephrin_RBD"/>
</dbReference>
<organism evidence="10 11">
    <name type="scientific">Galendromus occidentalis</name>
    <name type="common">western predatory mite</name>
    <dbReference type="NCBI Taxonomy" id="34638"/>
    <lineage>
        <taxon>Eukaryota</taxon>
        <taxon>Metazoa</taxon>
        <taxon>Ecdysozoa</taxon>
        <taxon>Arthropoda</taxon>
        <taxon>Chelicerata</taxon>
        <taxon>Arachnida</taxon>
        <taxon>Acari</taxon>
        <taxon>Parasitiformes</taxon>
        <taxon>Mesostigmata</taxon>
        <taxon>Gamasina</taxon>
        <taxon>Phytoseioidea</taxon>
        <taxon>Phytoseiidae</taxon>
        <taxon>Typhlodrominae</taxon>
        <taxon>Galendromus</taxon>
    </lineage>
</organism>
<keyword evidence="10" id="KW-1185">Reference proteome</keyword>
<sequence length="335" mass="37497">MVLVPPQQARMLALCLTWTLFLSWHSVGGAKLPDIYWNSTNSMFRIDNTDHIIDVNRGNQNFEFDQLDLICPHYRVGTPPSEMETYLIYLVSRQEYETCTLSRKDNPNLVAKCDGNAGRALKYTITFRSFTPQPGGKEFKPGEDYYLISTSSGTPGGLHQDHGGACRQHNMKVTFKVCCRDFEERVSKSQPVKATASSEAPMAASTTVSYNPVFRTLRPSLRPKLPESRIFTTEETDKFPGGFNKIYPVVRPEDQEEVAFSDSASCLHCGYGLWLLIAVGIATLPMPPAHTVIFNKTPGHTFEAASVVRNTYTPQPSHNPKLMTSSQIYMQPSNI</sequence>
<evidence type="ECO:0000256" key="7">
    <source>
        <dbReference type="RuleBase" id="RU004375"/>
    </source>
</evidence>
<dbReference type="GO" id="GO:0005886">
    <property type="term" value="C:plasma membrane"/>
    <property type="evidence" value="ECO:0007669"/>
    <property type="project" value="TreeGrafter"/>
</dbReference>
<evidence type="ECO:0000256" key="5">
    <source>
        <dbReference type="ARBA" id="ARBA00023180"/>
    </source>
</evidence>
<dbReference type="GO" id="GO:0048013">
    <property type="term" value="P:ephrin receptor signaling pathway"/>
    <property type="evidence" value="ECO:0007669"/>
    <property type="project" value="TreeGrafter"/>
</dbReference>